<accession>A0A511ZL06</accession>
<proteinExistence type="predicted"/>
<dbReference type="OrthoDB" id="2969671at2"/>
<keyword evidence="1" id="KW-1133">Transmembrane helix</keyword>
<gene>
    <name evidence="2" type="ORF">OSO01_28540</name>
</gene>
<reference evidence="2 3" key="1">
    <citation type="submission" date="2019-07" db="EMBL/GenBank/DDBJ databases">
        <title>Whole genome shotgun sequence of Oceanobacillus sojae NBRC 105379.</title>
        <authorList>
            <person name="Hosoyama A."/>
            <person name="Uohara A."/>
            <person name="Ohji S."/>
            <person name="Ichikawa N."/>
        </authorList>
    </citation>
    <scope>NUCLEOTIDE SEQUENCE [LARGE SCALE GENOMIC DNA]</scope>
    <source>
        <strain evidence="2 3">NBRC 105379</strain>
    </source>
</reference>
<dbReference type="AlphaFoldDB" id="A0A511ZL06"/>
<keyword evidence="1" id="KW-0472">Membrane</keyword>
<feature type="transmembrane region" description="Helical" evidence="1">
    <location>
        <begin position="6"/>
        <end position="25"/>
    </location>
</feature>
<dbReference type="Proteomes" id="UP000321558">
    <property type="component" value="Unassembled WGS sequence"/>
</dbReference>
<sequence>MKRFTIWGSISAFTIITAVIILWFFDNIDWTETIPLDDLFLLHIHMESSLQYIGKEDITIRHQTPLVSISAYKGVHRLSGGYVYRTLDSNYIYYQPAFEIEDVDFWD</sequence>
<organism evidence="2 3">
    <name type="scientific">Oceanobacillus sojae</name>
    <dbReference type="NCBI Taxonomy" id="582851"/>
    <lineage>
        <taxon>Bacteria</taxon>
        <taxon>Bacillati</taxon>
        <taxon>Bacillota</taxon>
        <taxon>Bacilli</taxon>
        <taxon>Bacillales</taxon>
        <taxon>Bacillaceae</taxon>
        <taxon>Oceanobacillus</taxon>
    </lineage>
</organism>
<dbReference type="RefSeq" id="WP_147211052.1">
    <property type="nucleotide sequence ID" value="NZ_BJYM01000011.1"/>
</dbReference>
<dbReference type="EMBL" id="BJYM01000011">
    <property type="protein sequence ID" value="GEN88115.1"/>
    <property type="molecule type" value="Genomic_DNA"/>
</dbReference>
<comment type="caution">
    <text evidence="2">The sequence shown here is derived from an EMBL/GenBank/DDBJ whole genome shotgun (WGS) entry which is preliminary data.</text>
</comment>
<keyword evidence="3" id="KW-1185">Reference proteome</keyword>
<evidence type="ECO:0000256" key="1">
    <source>
        <dbReference type="SAM" id="Phobius"/>
    </source>
</evidence>
<name>A0A511ZL06_9BACI</name>
<protein>
    <submittedName>
        <fullName evidence="2">Uncharacterized protein</fullName>
    </submittedName>
</protein>
<keyword evidence="1" id="KW-0812">Transmembrane</keyword>
<evidence type="ECO:0000313" key="3">
    <source>
        <dbReference type="Proteomes" id="UP000321558"/>
    </source>
</evidence>
<evidence type="ECO:0000313" key="2">
    <source>
        <dbReference type="EMBL" id="GEN88115.1"/>
    </source>
</evidence>